<feature type="transmembrane region" description="Helical" evidence="3">
    <location>
        <begin position="323"/>
        <end position="341"/>
    </location>
</feature>
<keyword evidence="6" id="KW-0808">Transferase</keyword>
<organism evidence="6 7">
    <name type="scientific">Jeotgalicoccus nanhaiensis</name>
    <dbReference type="NCBI Taxonomy" id="568603"/>
    <lineage>
        <taxon>Bacteria</taxon>
        <taxon>Bacillati</taxon>
        <taxon>Bacillota</taxon>
        <taxon>Bacilli</taxon>
        <taxon>Bacillales</taxon>
        <taxon>Staphylococcaceae</taxon>
        <taxon>Jeotgalicoccus</taxon>
    </lineage>
</organism>
<dbReference type="GO" id="GO:0016746">
    <property type="term" value="F:acyltransferase activity"/>
    <property type="evidence" value="ECO:0007669"/>
    <property type="project" value="UniProtKB-KW"/>
</dbReference>
<dbReference type="InterPro" id="IPR043968">
    <property type="entry name" value="SGNH"/>
</dbReference>
<feature type="domain" description="SGNH" evidence="5">
    <location>
        <begin position="452"/>
        <end position="651"/>
    </location>
</feature>
<keyword evidence="3" id="KW-1133">Transmembrane helix</keyword>
<dbReference type="PANTHER" id="PTHR23028">
    <property type="entry name" value="ACETYLTRANSFERASE"/>
    <property type="match status" value="1"/>
</dbReference>
<feature type="transmembrane region" description="Helical" evidence="3">
    <location>
        <begin position="141"/>
        <end position="164"/>
    </location>
</feature>
<feature type="transmembrane region" description="Helical" evidence="3">
    <location>
        <begin position="207"/>
        <end position="225"/>
    </location>
</feature>
<evidence type="ECO:0000256" key="2">
    <source>
        <dbReference type="ARBA" id="ARBA00007400"/>
    </source>
</evidence>
<gene>
    <name evidence="6" type="ORF">IR135_01070</name>
</gene>
<keyword evidence="3" id="KW-0812">Transmembrane</keyword>
<dbReference type="Proteomes" id="UP000647980">
    <property type="component" value="Unassembled WGS sequence"/>
</dbReference>
<dbReference type="InterPro" id="IPR002656">
    <property type="entry name" value="Acyl_transf_3_dom"/>
</dbReference>
<dbReference type="Pfam" id="PF01757">
    <property type="entry name" value="Acyl_transf_3"/>
    <property type="match status" value="1"/>
</dbReference>
<keyword evidence="3" id="KW-0472">Membrane</keyword>
<feature type="transmembrane region" description="Helical" evidence="3">
    <location>
        <begin position="258"/>
        <end position="276"/>
    </location>
</feature>
<proteinExistence type="inferred from homology"/>
<keyword evidence="7" id="KW-1185">Reference proteome</keyword>
<protein>
    <submittedName>
        <fullName evidence="6">Acyltransferase</fullName>
    </submittedName>
</protein>
<feature type="transmembrane region" description="Helical" evidence="3">
    <location>
        <begin position="17"/>
        <end position="33"/>
    </location>
</feature>
<evidence type="ECO:0000259" key="4">
    <source>
        <dbReference type="Pfam" id="PF01757"/>
    </source>
</evidence>
<dbReference type="Pfam" id="PF19040">
    <property type="entry name" value="SGNH"/>
    <property type="match status" value="1"/>
</dbReference>
<feature type="transmembrane region" description="Helical" evidence="3">
    <location>
        <begin position="39"/>
        <end position="57"/>
    </location>
</feature>
<keyword evidence="6" id="KW-0012">Acyltransferase</keyword>
<feature type="transmembrane region" description="Helical" evidence="3">
    <location>
        <begin position="176"/>
        <end position="195"/>
    </location>
</feature>
<evidence type="ECO:0000259" key="5">
    <source>
        <dbReference type="Pfam" id="PF19040"/>
    </source>
</evidence>
<evidence type="ECO:0000256" key="3">
    <source>
        <dbReference type="SAM" id="Phobius"/>
    </source>
</evidence>
<evidence type="ECO:0000313" key="7">
    <source>
        <dbReference type="Proteomes" id="UP000647980"/>
    </source>
</evidence>
<accession>A0ABR9XVP1</accession>
<evidence type="ECO:0000256" key="1">
    <source>
        <dbReference type="ARBA" id="ARBA00004370"/>
    </source>
</evidence>
<feature type="transmembrane region" description="Helical" evidence="3">
    <location>
        <begin position="78"/>
        <end position="97"/>
    </location>
</feature>
<feature type="transmembrane region" description="Helical" evidence="3">
    <location>
        <begin position="232"/>
        <end position="252"/>
    </location>
</feature>
<feature type="transmembrane region" description="Helical" evidence="3">
    <location>
        <begin position="362"/>
        <end position="381"/>
    </location>
</feature>
<feature type="domain" description="Acyltransferase 3" evidence="4">
    <location>
        <begin position="14"/>
        <end position="342"/>
    </location>
</feature>
<sequence length="663" mass="74967">MNNSLTIERRFRPEIEGLRIVAALLVAVYHIWIGRVSGGVDVFFVISGFLITTSIVSRYNRYGELKFFPFITNLIKRLLPSIIVIVFTVIVLSIFLLPRTILDKTFYEIIASLLYYQNWQLAFSNTDYLSQEQMSTPLEHFWAMSIQGQFYLIWFVLFSLVFILLKKKTNLNGVKIINIALSLLFLTSFTYSIYLTAVNQPWAYFDTFTRVWEFSIGGILAINLSKIKINSFISNILGWVGFIGLLLTGIIFDVSTMFPGYIALWPTLCAVAILIAGNSSSNTGVTKFLGSNLMVKLGGIAFGIYLWHWVLLSFYNYHSETNPSILIGITIIITSIVLALFMSKFIETPFKNMEISIRPLKYIGYGILINLFILIGLFTIYNKSVPNIEELINDPDYPGASSIFYDMEVPNATPIPTPEEAMNDLADSYDDKMNQSKNVGSLKIGEYGQLENNQYTVALVGSSHSAHWLGALQYFAEEENIKILNIVQVGSRFSSTNTSDTTAAWNNNVMNYLEDSKNEIDLVVATSDIGSVDSPLPPEGMANQLNTIGDEIKLPIMAIRDTQRFGFNIPEYLDQYGYKATKEKMNSIEPISETMPWEKIDYKSPLVHPVDYNDYFKVNGEYEPVIGNVLVYFDGSHITNTYSKTMGPVLREDVIELLDKYSS</sequence>
<dbReference type="PANTHER" id="PTHR23028:SF53">
    <property type="entry name" value="ACYL_TRANSF_3 DOMAIN-CONTAINING PROTEIN"/>
    <property type="match status" value="1"/>
</dbReference>
<feature type="transmembrane region" description="Helical" evidence="3">
    <location>
        <begin position="297"/>
        <end position="317"/>
    </location>
</feature>
<comment type="caution">
    <text evidence="6">The sequence shown here is derived from an EMBL/GenBank/DDBJ whole genome shotgun (WGS) entry which is preliminary data.</text>
</comment>
<comment type="subcellular location">
    <subcellularLocation>
        <location evidence="1">Membrane</location>
    </subcellularLocation>
</comment>
<evidence type="ECO:0000313" key="6">
    <source>
        <dbReference type="EMBL" id="MBF0752846.1"/>
    </source>
</evidence>
<reference evidence="6 7" key="1">
    <citation type="submission" date="2020-10" db="EMBL/GenBank/DDBJ databases">
        <title>Mouse Oral microbiota.</title>
        <authorList>
            <person name="Joseph S."/>
            <person name="Aduse-Opoku J."/>
        </authorList>
    </citation>
    <scope>NUCLEOTIDE SEQUENCE [LARGE SCALE GENOMIC DNA]</scope>
    <source>
        <strain evidence="6 7">19428wE5_W307</strain>
    </source>
</reference>
<dbReference type="InterPro" id="IPR050879">
    <property type="entry name" value="Acyltransferase_3"/>
</dbReference>
<name>A0ABR9XVP1_9STAP</name>
<comment type="similarity">
    <text evidence="2">Belongs to the acyltransferase 3 family.</text>
</comment>
<dbReference type="EMBL" id="JADGLW010000001">
    <property type="protein sequence ID" value="MBF0752846.1"/>
    <property type="molecule type" value="Genomic_DNA"/>
</dbReference>
<dbReference type="RefSeq" id="WP_167753327.1">
    <property type="nucleotide sequence ID" value="NZ_JADGLW010000001.1"/>
</dbReference>